<evidence type="ECO:0000313" key="3">
    <source>
        <dbReference type="EMBL" id="KYG60828.1"/>
    </source>
</evidence>
<name>A0A150WD76_BDEBC</name>
<evidence type="ECO:0000313" key="4">
    <source>
        <dbReference type="Proteomes" id="UP000075391"/>
    </source>
</evidence>
<keyword evidence="2" id="KW-0732">Signal</keyword>
<dbReference type="PANTHER" id="PTHR35841">
    <property type="entry name" value="PHOSPHONATES-BINDING PERIPLASMIC PROTEIN"/>
    <property type="match status" value="1"/>
</dbReference>
<reference evidence="3 4" key="1">
    <citation type="submission" date="2016-03" db="EMBL/GenBank/DDBJ databases">
        <authorList>
            <person name="Ploux O."/>
        </authorList>
    </citation>
    <scope>NUCLEOTIDE SEQUENCE [LARGE SCALE GENOMIC DNA]</scope>
    <source>
        <strain evidence="3 4">BER2</strain>
    </source>
</reference>
<accession>A0A150WD76</accession>
<dbReference type="GO" id="GO:0055085">
    <property type="term" value="P:transmembrane transport"/>
    <property type="evidence" value="ECO:0007669"/>
    <property type="project" value="InterPro"/>
</dbReference>
<dbReference type="AlphaFoldDB" id="A0A150WD76"/>
<dbReference type="GO" id="GO:0043190">
    <property type="term" value="C:ATP-binding cassette (ABC) transporter complex"/>
    <property type="evidence" value="ECO:0007669"/>
    <property type="project" value="InterPro"/>
</dbReference>
<dbReference type="NCBIfam" id="TIGR01098">
    <property type="entry name" value="3A0109s03R"/>
    <property type="match status" value="1"/>
</dbReference>
<dbReference type="InterPro" id="IPR005770">
    <property type="entry name" value="PhnD"/>
</dbReference>
<protein>
    <submittedName>
        <fullName evidence="3">Phosphonates-binding protein</fullName>
    </submittedName>
</protein>
<sequence>MFALILSFFLLSCTAREDLGSKNHPVQFALVPGQDAIVLSENGKLLERWIQQQTGIHIKMQVPVNFIAVVEGLGSQRVDVAIMNPFGYILAHEKYKAEAFLMGVNRGRSEYWGQIITKNPKIRSLSDLNGKKFAFVDPASTSGYVLPAKRLKDANVRLGEIVFAGKHDSVVTMVYQGRVDAGATYHTPAEDGVPQDARRLVISQFPDIYEKVRILEKTDSVPSDPVVFRKDFPEEMRKKIVEAMKSFSSTPEGAKALKNLYHLTNFKDCTDKDYDHVRQILLDIGKNVQDLVK</sequence>
<evidence type="ECO:0000256" key="1">
    <source>
        <dbReference type="ARBA" id="ARBA00007162"/>
    </source>
</evidence>
<gene>
    <name evidence="3" type="ORF">AZI85_11325</name>
</gene>
<dbReference type="SUPFAM" id="SSF53850">
    <property type="entry name" value="Periplasmic binding protein-like II"/>
    <property type="match status" value="1"/>
</dbReference>
<dbReference type="EMBL" id="LUKF01000019">
    <property type="protein sequence ID" value="KYG60828.1"/>
    <property type="molecule type" value="Genomic_DNA"/>
</dbReference>
<organism evidence="3 4">
    <name type="scientific">Bdellovibrio bacteriovorus</name>
    <dbReference type="NCBI Taxonomy" id="959"/>
    <lineage>
        <taxon>Bacteria</taxon>
        <taxon>Pseudomonadati</taxon>
        <taxon>Bdellovibrionota</taxon>
        <taxon>Bdellovibrionia</taxon>
        <taxon>Bdellovibrionales</taxon>
        <taxon>Pseudobdellovibrionaceae</taxon>
        <taxon>Bdellovibrio</taxon>
    </lineage>
</organism>
<proteinExistence type="inferred from homology"/>
<comment type="similarity">
    <text evidence="1">Belongs to the phosphate/phosphite/phosphonate binding protein family.</text>
</comment>
<dbReference type="Pfam" id="PF12974">
    <property type="entry name" value="Phosphonate-bd"/>
    <property type="match status" value="1"/>
</dbReference>
<dbReference type="CDD" id="cd01071">
    <property type="entry name" value="PBP2_PhnD_like"/>
    <property type="match status" value="1"/>
</dbReference>
<comment type="caution">
    <text evidence="3">The sequence shown here is derived from an EMBL/GenBank/DDBJ whole genome shotgun (WGS) entry which is preliminary data.</text>
</comment>
<dbReference type="PANTHER" id="PTHR35841:SF1">
    <property type="entry name" value="PHOSPHONATES-BINDING PERIPLASMIC PROTEIN"/>
    <property type="match status" value="1"/>
</dbReference>
<dbReference type="Gene3D" id="3.40.190.10">
    <property type="entry name" value="Periplasmic binding protein-like II"/>
    <property type="match status" value="2"/>
</dbReference>
<dbReference type="Proteomes" id="UP000075391">
    <property type="component" value="Unassembled WGS sequence"/>
</dbReference>
<evidence type="ECO:0000256" key="2">
    <source>
        <dbReference type="ARBA" id="ARBA00022729"/>
    </source>
</evidence>